<evidence type="ECO:0000256" key="6">
    <source>
        <dbReference type="ARBA" id="ARBA00022989"/>
    </source>
</evidence>
<evidence type="ECO:0000256" key="4">
    <source>
        <dbReference type="ARBA" id="ARBA00022679"/>
    </source>
</evidence>
<evidence type="ECO:0000259" key="9">
    <source>
        <dbReference type="Pfam" id="PF13231"/>
    </source>
</evidence>
<dbReference type="InterPro" id="IPR038731">
    <property type="entry name" value="RgtA/B/C-like"/>
</dbReference>
<protein>
    <recommendedName>
        <fullName evidence="9">Glycosyltransferase RgtA/B/C/D-like domain-containing protein</fullName>
    </recommendedName>
</protein>
<feature type="transmembrane region" description="Helical" evidence="8">
    <location>
        <begin position="178"/>
        <end position="206"/>
    </location>
</feature>
<dbReference type="PANTHER" id="PTHR33908:SF11">
    <property type="entry name" value="MEMBRANE PROTEIN"/>
    <property type="match status" value="1"/>
</dbReference>
<accession>A0A2Z5G3C3</accession>
<dbReference type="RefSeq" id="WP_114208198.1">
    <property type="nucleotide sequence ID" value="NZ_CP030840.1"/>
</dbReference>
<dbReference type="EMBL" id="CP030840">
    <property type="protein sequence ID" value="AXC13125.1"/>
    <property type="molecule type" value="Genomic_DNA"/>
</dbReference>
<keyword evidence="7 8" id="KW-0472">Membrane</keyword>
<evidence type="ECO:0000256" key="3">
    <source>
        <dbReference type="ARBA" id="ARBA00022676"/>
    </source>
</evidence>
<dbReference type="InterPro" id="IPR050297">
    <property type="entry name" value="LipidA_mod_glycosyltrf_83"/>
</dbReference>
<feature type="transmembrane region" description="Helical" evidence="8">
    <location>
        <begin position="86"/>
        <end position="117"/>
    </location>
</feature>
<evidence type="ECO:0000256" key="7">
    <source>
        <dbReference type="ARBA" id="ARBA00023136"/>
    </source>
</evidence>
<dbReference type="Pfam" id="PF13231">
    <property type="entry name" value="PMT_2"/>
    <property type="match status" value="1"/>
</dbReference>
<evidence type="ECO:0000313" key="10">
    <source>
        <dbReference type="EMBL" id="AXC13125.1"/>
    </source>
</evidence>
<dbReference type="GO" id="GO:0016763">
    <property type="term" value="F:pentosyltransferase activity"/>
    <property type="evidence" value="ECO:0007669"/>
    <property type="project" value="TreeGrafter"/>
</dbReference>
<keyword evidence="4" id="KW-0808">Transferase</keyword>
<dbReference type="PANTHER" id="PTHR33908">
    <property type="entry name" value="MANNOSYLTRANSFERASE YKCB-RELATED"/>
    <property type="match status" value="1"/>
</dbReference>
<keyword evidence="5 8" id="KW-0812">Transmembrane</keyword>
<feature type="transmembrane region" description="Helical" evidence="8">
    <location>
        <begin position="218"/>
        <end position="239"/>
    </location>
</feature>
<feature type="transmembrane region" description="Helical" evidence="8">
    <location>
        <begin position="251"/>
        <end position="273"/>
    </location>
</feature>
<dbReference type="GO" id="GO:0005886">
    <property type="term" value="C:plasma membrane"/>
    <property type="evidence" value="ECO:0007669"/>
    <property type="project" value="UniProtKB-SubCell"/>
</dbReference>
<gene>
    <name evidence="10" type="ORF">ACPOL_3846</name>
</gene>
<feature type="transmembrane region" description="Helical" evidence="8">
    <location>
        <begin position="285"/>
        <end position="301"/>
    </location>
</feature>
<keyword evidence="2" id="KW-1003">Cell membrane</keyword>
<keyword evidence="11" id="KW-1185">Reference proteome</keyword>
<dbReference type="AlphaFoldDB" id="A0A2Z5G3C3"/>
<sequence>MKQNPTAARAASLVAIAFVAILLAVHFVHPRADFPNFSPWMDYAKYTDEGWYGNAAIAYFVRGGWYVPGDFNPAVALPVWPFLEWILFHFTGVSLMSARILAVAIFVGSVALTYLLVKTEAPRWAALLAAVIAASNAFLYCFSRLAILEPLLIFLGLLSWLLALLLPRTRSSRQRITVLVAIGILLCLMVLTKTTAIFLFPAVAYLLWRSQRHDRRSLFSAVTLVGLAAAIPWGLYYFFLVRPHYLDDYHYLFTANVYPQPTTASGWFMALWYAVHGTSWVDPKLVTVTTGLVVLSVFLFRSVWRSPLFVASFLASASYLGFIGFHNNMQPRYYQVVAFPLIIMTVLALHRLASGLDWARRALTAIAALGIAVSLFINTHETLWFAFHPQYTFVNAAEGLTRYVDQHPNRNRLLLSISGSDIALITGLPAICDDFGTLDLPARIRKYQPGWYAAWNELDPGTLEDLQTQFRLTEVANFPAYDDEDRNDLILYKLTPLKDSDAKRRF</sequence>
<evidence type="ECO:0000256" key="1">
    <source>
        <dbReference type="ARBA" id="ARBA00004651"/>
    </source>
</evidence>
<reference evidence="10" key="1">
    <citation type="journal article" date="2018" name="Front. Microbiol.">
        <title>Hydrolytic Capabilities as a Key to Environmental Success: Chitinolytic and Cellulolytic Acidobacteria From Acidic Sub-arctic Soils and Boreal Peatlands.</title>
        <authorList>
            <person name="Belova S.E."/>
            <person name="Ravin N.V."/>
            <person name="Pankratov T.A."/>
            <person name="Rakitin A.L."/>
            <person name="Ivanova A.A."/>
            <person name="Beletsky A.V."/>
            <person name="Mardanov A.V."/>
            <person name="Sinninghe Damste J.S."/>
            <person name="Dedysh S.N."/>
        </authorList>
    </citation>
    <scope>NUCLEOTIDE SEQUENCE [LARGE SCALE GENOMIC DNA]</scope>
    <source>
        <strain evidence="10">SBC82</strain>
    </source>
</reference>
<keyword evidence="3" id="KW-0328">Glycosyltransferase</keyword>
<keyword evidence="6 8" id="KW-1133">Transmembrane helix</keyword>
<feature type="transmembrane region" description="Helical" evidence="8">
    <location>
        <begin position="146"/>
        <end position="166"/>
    </location>
</feature>
<organism evidence="10 11">
    <name type="scientific">Acidisarcina polymorpha</name>
    <dbReference type="NCBI Taxonomy" id="2211140"/>
    <lineage>
        <taxon>Bacteria</taxon>
        <taxon>Pseudomonadati</taxon>
        <taxon>Acidobacteriota</taxon>
        <taxon>Terriglobia</taxon>
        <taxon>Terriglobales</taxon>
        <taxon>Acidobacteriaceae</taxon>
        <taxon>Acidisarcina</taxon>
    </lineage>
</organism>
<proteinExistence type="predicted"/>
<feature type="transmembrane region" description="Helical" evidence="8">
    <location>
        <begin position="332"/>
        <end position="350"/>
    </location>
</feature>
<feature type="domain" description="Glycosyltransferase RgtA/B/C/D-like" evidence="9">
    <location>
        <begin position="78"/>
        <end position="235"/>
    </location>
</feature>
<dbReference type="OrthoDB" id="102073at2"/>
<dbReference type="Proteomes" id="UP000253606">
    <property type="component" value="Chromosome"/>
</dbReference>
<feature type="transmembrane region" description="Helical" evidence="8">
    <location>
        <begin position="124"/>
        <end position="140"/>
    </location>
</feature>
<evidence type="ECO:0000313" key="11">
    <source>
        <dbReference type="Proteomes" id="UP000253606"/>
    </source>
</evidence>
<dbReference type="GO" id="GO:0009103">
    <property type="term" value="P:lipopolysaccharide biosynthetic process"/>
    <property type="evidence" value="ECO:0007669"/>
    <property type="project" value="UniProtKB-ARBA"/>
</dbReference>
<dbReference type="KEGG" id="abas:ACPOL_3846"/>
<name>A0A2Z5G3C3_9BACT</name>
<evidence type="ECO:0000256" key="2">
    <source>
        <dbReference type="ARBA" id="ARBA00022475"/>
    </source>
</evidence>
<evidence type="ECO:0000256" key="8">
    <source>
        <dbReference type="SAM" id="Phobius"/>
    </source>
</evidence>
<comment type="subcellular location">
    <subcellularLocation>
        <location evidence="1">Cell membrane</location>
        <topology evidence="1">Multi-pass membrane protein</topology>
    </subcellularLocation>
</comment>
<feature type="transmembrane region" description="Helical" evidence="8">
    <location>
        <begin position="308"/>
        <end position="326"/>
    </location>
</feature>
<feature type="transmembrane region" description="Helical" evidence="8">
    <location>
        <begin position="362"/>
        <end position="387"/>
    </location>
</feature>
<evidence type="ECO:0000256" key="5">
    <source>
        <dbReference type="ARBA" id="ARBA00022692"/>
    </source>
</evidence>